<dbReference type="InterPro" id="IPR004399">
    <property type="entry name" value="HMP/HMP-P_kinase_dom"/>
</dbReference>
<keyword evidence="5" id="KW-1185">Reference proteome</keyword>
<dbReference type="Pfam" id="PF08543">
    <property type="entry name" value="Phos_pyr_kin"/>
    <property type="match status" value="1"/>
</dbReference>
<dbReference type="CDD" id="cd01169">
    <property type="entry name" value="HMPP_kinase"/>
    <property type="match status" value="1"/>
</dbReference>
<comment type="caution">
    <text evidence="4">The sequence shown here is derived from an EMBL/GenBank/DDBJ whole genome shotgun (WGS) entry which is preliminary data.</text>
</comment>
<sequence length="272" mass="28246">MTAIALTIAGSDSGGGAGIQADLKTFSALGVYGASAITALTAQNTKGVQSWIASPDEFVAAQIVSVTSDLDVDAIKIGMLGNAEIVGAIAGTLASLRELPEVPVIVDPVMIAASGDPLISENTVEAMREKLLPLADLVTPNLMEAAKFLDEPVAQDEDAMVGQAERLYESGMRAVLLKGGHLPGDTAVDILFDGEVSRFAAPKVKTEHTHGTGCTLSSAIAAEMAKGASLHDAVGLAKDYLTGAIKAADDIMIGYGKGPVHHFYRWWDGEWA</sequence>
<proteinExistence type="predicted"/>
<dbReference type="Proteomes" id="UP001597102">
    <property type="component" value="Unassembled WGS sequence"/>
</dbReference>
<keyword evidence="4" id="KW-0418">Kinase</keyword>
<feature type="domain" description="Pyridoxamine kinase/Phosphomethylpyrimidine kinase" evidence="3">
    <location>
        <begin position="12"/>
        <end position="261"/>
    </location>
</feature>
<dbReference type="SUPFAM" id="SSF53613">
    <property type="entry name" value="Ribokinase-like"/>
    <property type="match status" value="1"/>
</dbReference>
<reference evidence="5" key="1">
    <citation type="journal article" date="2019" name="Int. J. Syst. Evol. Microbiol.">
        <title>The Global Catalogue of Microorganisms (GCM) 10K type strain sequencing project: providing services to taxonomists for standard genome sequencing and annotation.</title>
        <authorList>
            <consortium name="The Broad Institute Genomics Platform"/>
            <consortium name="The Broad Institute Genome Sequencing Center for Infectious Disease"/>
            <person name="Wu L."/>
            <person name="Ma J."/>
        </authorList>
    </citation>
    <scope>NUCLEOTIDE SEQUENCE [LARGE SCALE GENOMIC DNA]</scope>
    <source>
        <strain evidence="5">CCUG 61697</strain>
    </source>
</reference>
<dbReference type="InterPro" id="IPR029056">
    <property type="entry name" value="Ribokinase-like"/>
</dbReference>
<organism evidence="4 5">
    <name type="scientific">Methyloligella solikamskensis</name>
    <dbReference type="NCBI Taxonomy" id="1177756"/>
    <lineage>
        <taxon>Bacteria</taxon>
        <taxon>Pseudomonadati</taxon>
        <taxon>Pseudomonadota</taxon>
        <taxon>Alphaproteobacteria</taxon>
        <taxon>Hyphomicrobiales</taxon>
        <taxon>Hyphomicrobiaceae</taxon>
        <taxon>Methyloligella</taxon>
    </lineage>
</organism>
<evidence type="ECO:0000256" key="2">
    <source>
        <dbReference type="ARBA" id="ARBA00012135"/>
    </source>
</evidence>
<protein>
    <recommendedName>
        <fullName evidence="2">hydroxymethylpyrimidine kinase</fullName>
        <ecNumber evidence="2">2.7.1.49</ecNumber>
    </recommendedName>
</protein>
<evidence type="ECO:0000256" key="1">
    <source>
        <dbReference type="ARBA" id="ARBA00004948"/>
    </source>
</evidence>
<dbReference type="RefSeq" id="WP_379089871.1">
    <property type="nucleotide sequence ID" value="NZ_JBHTJO010000001.1"/>
</dbReference>
<dbReference type="EC" id="2.7.1.49" evidence="2"/>
<accession>A0ABW3JD03</accession>
<evidence type="ECO:0000313" key="5">
    <source>
        <dbReference type="Proteomes" id="UP001597102"/>
    </source>
</evidence>
<dbReference type="InterPro" id="IPR013749">
    <property type="entry name" value="PM/HMP-P_kinase-1"/>
</dbReference>
<dbReference type="PANTHER" id="PTHR20858">
    <property type="entry name" value="PHOSPHOMETHYLPYRIMIDINE KINASE"/>
    <property type="match status" value="1"/>
</dbReference>
<dbReference type="NCBIfam" id="TIGR00097">
    <property type="entry name" value="HMP-P_kinase"/>
    <property type="match status" value="1"/>
</dbReference>
<dbReference type="EMBL" id="JBHTJO010000001">
    <property type="protein sequence ID" value="MFD0987666.1"/>
    <property type="molecule type" value="Genomic_DNA"/>
</dbReference>
<dbReference type="PANTHER" id="PTHR20858:SF17">
    <property type="entry name" value="HYDROXYMETHYLPYRIMIDINE_PHOSPHOMETHYLPYRIMIDINE KINASE THI20-RELATED"/>
    <property type="match status" value="1"/>
</dbReference>
<comment type="pathway">
    <text evidence="1">Cofactor biosynthesis; thiamine diphosphate biosynthesis.</text>
</comment>
<keyword evidence="4" id="KW-0808">Transferase</keyword>
<evidence type="ECO:0000259" key="3">
    <source>
        <dbReference type="Pfam" id="PF08543"/>
    </source>
</evidence>
<name>A0ABW3JD03_9HYPH</name>
<dbReference type="GO" id="GO:0008902">
    <property type="term" value="F:hydroxymethylpyrimidine kinase activity"/>
    <property type="evidence" value="ECO:0007669"/>
    <property type="project" value="UniProtKB-EC"/>
</dbReference>
<evidence type="ECO:0000313" key="4">
    <source>
        <dbReference type="EMBL" id="MFD0987666.1"/>
    </source>
</evidence>
<gene>
    <name evidence="4" type="primary">thiD</name>
    <name evidence="4" type="ORF">ACFQ2F_11220</name>
</gene>
<dbReference type="GO" id="GO:0008972">
    <property type="term" value="F:phosphomethylpyrimidine kinase activity"/>
    <property type="evidence" value="ECO:0007669"/>
    <property type="project" value="UniProtKB-EC"/>
</dbReference>
<dbReference type="Gene3D" id="3.40.1190.20">
    <property type="match status" value="1"/>
</dbReference>